<proteinExistence type="predicted"/>
<comment type="caution">
    <text evidence="1">The sequence shown here is derived from an EMBL/GenBank/DDBJ whole genome shotgun (WGS) entry which is preliminary data.</text>
</comment>
<name>A0ABR4YHW4_9BACT</name>
<reference evidence="1 2" key="1">
    <citation type="submission" date="2014-09" db="EMBL/GenBank/DDBJ databases">
        <title>Alistipes sp. 627, sp. nov., a novel member of the family Rikenellaceae isolated from human faeces.</title>
        <authorList>
            <person name="Shkoporov A.N."/>
            <person name="Chaplin A.V."/>
            <person name="Motuzova O.V."/>
            <person name="Kafarskaia L.I."/>
            <person name="Khokhlova E.V."/>
            <person name="Efimov B.A."/>
        </authorList>
    </citation>
    <scope>NUCLEOTIDE SEQUENCE [LARGE SCALE GENOMIC DNA]</scope>
    <source>
        <strain evidence="1 2">627</strain>
    </source>
</reference>
<accession>A0ABR4YHW4</accession>
<gene>
    <name evidence="1" type="ORF">LG35_08800</name>
</gene>
<organism evidence="1 2">
    <name type="scientific">Alistipes inops</name>
    <dbReference type="NCBI Taxonomy" id="1501391"/>
    <lineage>
        <taxon>Bacteria</taxon>
        <taxon>Pseudomonadati</taxon>
        <taxon>Bacteroidota</taxon>
        <taxon>Bacteroidia</taxon>
        <taxon>Bacteroidales</taxon>
        <taxon>Rikenellaceae</taxon>
        <taxon>Alistipes</taxon>
    </lineage>
</organism>
<protein>
    <submittedName>
        <fullName evidence="1">Uncharacterized protein</fullName>
    </submittedName>
</protein>
<dbReference type="EMBL" id="JRGF01000012">
    <property type="protein sequence ID" value="KHE41324.1"/>
    <property type="molecule type" value="Genomic_DNA"/>
</dbReference>
<evidence type="ECO:0000313" key="2">
    <source>
        <dbReference type="Proteomes" id="UP000030889"/>
    </source>
</evidence>
<dbReference type="Proteomes" id="UP000030889">
    <property type="component" value="Unassembled WGS sequence"/>
</dbReference>
<sequence>MQNKCKIMTSLSGETEQRDLQAFCIEDLERVYDLYAAAKTVPERSVFVWSEALLPRNASDDDIIAAFEKHADDTSLIAQYAPDEFAALFNDGEIPSYEKCHMRFIKCPL</sequence>
<evidence type="ECO:0000313" key="1">
    <source>
        <dbReference type="EMBL" id="KHE41324.1"/>
    </source>
</evidence>
<keyword evidence="2" id="KW-1185">Reference proteome</keyword>